<dbReference type="STRING" id="407821.A0A087TL09"/>
<dbReference type="OrthoDB" id="10055077at2759"/>
<dbReference type="PANTHER" id="PTHR13147">
    <property type="entry name" value="FOUR-JOINTED BOX PROTEIN 1"/>
    <property type="match status" value="1"/>
</dbReference>
<gene>
    <name evidence="1" type="ORF">X975_17767</name>
</gene>
<protein>
    <submittedName>
        <fullName evidence="1">Protein four-jointed</fullName>
    </submittedName>
</protein>
<dbReference type="PRINTS" id="PR02072">
    <property type="entry name" value="4JOINTEDBOX1"/>
</dbReference>
<evidence type="ECO:0000313" key="1">
    <source>
        <dbReference type="EMBL" id="KFM65798.1"/>
    </source>
</evidence>
<sequence length="123" mass="14298">MMKQPTHNLAKTPEGLLLFLDNESGLLHGYRLLEKYENFHRALLDGLCIFRKHTVDIVGKLHRDNNVEVVLKQAFMSSDPGMFDWLPFLPEKSVRTLKDRIAHVQQHVRTCKSRFSSSSVFFQ</sequence>
<dbReference type="PANTHER" id="PTHR13147:SF5">
    <property type="entry name" value="FOUR-JOINTED BOX PROTEIN 1"/>
    <property type="match status" value="1"/>
</dbReference>
<dbReference type="Proteomes" id="UP000054359">
    <property type="component" value="Unassembled WGS sequence"/>
</dbReference>
<dbReference type="GO" id="GO:0005615">
    <property type="term" value="C:extracellular space"/>
    <property type="evidence" value="ECO:0007669"/>
    <property type="project" value="TreeGrafter"/>
</dbReference>
<dbReference type="AlphaFoldDB" id="A0A087TL09"/>
<dbReference type="InterPro" id="IPR024868">
    <property type="entry name" value="FJX1/FJ"/>
</dbReference>
<organism evidence="1 2">
    <name type="scientific">Stegodyphus mimosarum</name>
    <name type="common">African social velvet spider</name>
    <dbReference type="NCBI Taxonomy" id="407821"/>
    <lineage>
        <taxon>Eukaryota</taxon>
        <taxon>Metazoa</taxon>
        <taxon>Ecdysozoa</taxon>
        <taxon>Arthropoda</taxon>
        <taxon>Chelicerata</taxon>
        <taxon>Arachnida</taxon>
        <taxon>Araneae</taxon>
        <taxon>Araneomorphae</taxon>
        <taxon>Entelegynae</taxon>
        <taxon>Eresoidea</taxon>
        <taxon>Eresidae</taxon>
        <taxon>Stegodyphus</taxon>
    </lineage>
</organism>
<reference evidence="1 2" key="1">
    <citation type="submission" date="2013-11" db="EMBL/GenBank/DDBJ databases">
        <title>Genome sequencing of Stegodyphus mimosarum.</title>
        <authorList>
            <person name="Bechsgaard J."/>
        </authorList>
    </citation>
    <scope>NUCLEOTIDE SEQUENCE [LARGE SCALE GENOMIC DNA]</scope>
</reference>
<keyword evidence="2" id="KW-1185">Reference proteome</keyword>
<feature type="non-terminal residue" evidence="1">
    <location>
        <position position="123"/>
    </location>
</feature>
<name>A0A087TL09_STEMI</name>
<dbReference type="OMA" id="CADSNKS"/>
<proteinExistence type="predicted"/>
<accession>A0A087TL09</accession>
<dbReference type="GO" id="GO:0007267">
    <property type="term" value="P:cell-cell signaling"/>
    <property type="evidence" value="ECO:0007669"/>
    <property type="project" value="TreeGrafter"/>
</dbReference>
<dbReference type="EMBL" id="KK115713">
    <property type="protein sequence ID" value="KFM65798.1"/>
    <property type="molecule type" value="Genomic_DNA"/>
</dbReference>
<evidence type="ECO:0000313" key="2">
    <source>
        <dbReference type="Proteomes" id="UP000054359"/>
    </source>
</evidence>